<dbReference type="PIRSF" id="PIRSF028757">
    <property type="entry name" value="LD-carboxypeptidase"/>
    <property type="match status" value="1"/>
</dbReference>
<dbReference type="InterPro" id="IPR027461">
    <property type="entry name" value="Carboxypeptidase_A_C_sf"/>
</dbReference>
<dbReference type="PANTHER" id="PTHR30237:SF4">
    <property type="entry name" value="LD-CARBOXYPEPTIDASE C-TERMINAL DOMAIN-CONTAINING PROTEIN"/>
    <property type="match status" value="1"/>
</dbReference>
<dbReference type="InterPro" id="IPR040921">
    <property type="entry name" value="Peptidase_S66C"/>
</dbReference>
<sequence>MKNLIKPNHLQSGDTVAFVSPSSGLAGEEFVSHRVELAKQRMENIFGLKVKLMKHALDGTDTLYNHPEYRAEDIHDALLDDKIKGIFSFIGGEESMRIVPYLNENIIREHPKIFMGYSDVTSIHLKFYKAGVMSYYGPALLTDFAENVEMDEYTIKNIKKVLFTNNTIGNIPTSNYYRKFGLKWNESNKNVSREKINNQTYEVLSGKGKATGTLIGGCFEVLNNLRGTEVFPNKDAFKGKILFVENSESQLPIYFLKQALRSLGYMGILKNIEGIIVGKPQNDENIKEIKETWMQVLKEHHLEDKILFFNASFGHNEPKCILPYGVVATLDAEQLIFEVNESGCS</sequence>
<comment type="similarity">
    <text evidence="1">Belongs to the peptidase S66 family.</text>
</comment>
<dbReference type="InterPro" id="IPR029062">
    <property type="entry name" value="Class_I_gatase-like"/>
</dbReference>
<reference evidence="5 6" key="1">
    <citation type="submission" date="2024-04" db="EMBL/GenBank/DDBJ databases">
        <title>Staphylococcus debuckii a clinical isolate.</title>
        <authorList>
            <person name="Magnan C."/>
            <person name="Plumet L."/>
            <person name="Morsli M."/>
            <person name="Molle V."/>
            <person name="Lavigne J.-P."/>
        </authorList>
    </citation>
    <scope>NUCLEOTIDE SEQUENCE [LARGE SCALE GENOMIC DNA]</scope>
    <source>
        <strain evidence="5 6">NSD001</strain>
    </source>
</reference>
<evidence type="ECO:0000313" key="5">
    <source>
        <dbReference type="EMBL" id="MEL0539239.1"/>
    </source>
</evidence>
<gene>
    <name evidence="5" type="ORF">AADA34_11010</name>
</gene>
<dbReference type="InterPro" id="IPR003507">
    <property type="entry name" value="S66_fam"/>
</dbReference>
<dbReference type="InterPro" id="IPR040449">
    <property type="entry name" value="Peptidase_S66_N"/>
</dbReference>
<dbReference type="Pfam" id="PF02016">
    <property type="entry name" value="Peptidase_S66"/>
    <property type="match status" value="1"/>
</dbReference>
<evidence type="ECO:0000256" key="1">
    <source>
        <dbReference type="ARBA" id="ARBA00010233"/>
    </source>
</evidence>
<dbReference type="Gene3D" id="3.40.50.10740">
    <property type="entry name" value="Class I glutamine amidotransferase-like"/>
    <property type="match status" value="1"/>
</dbReference>
<name>A0ABU9F0L0_9STAP</name>
<evidence type="ECO:0000259" key="3">
    <source>
        <dbReference type="Pfam" id="PF02016"/>
    </source>
</evidence>
<evidence type="ECO:0000313" key="6">
    <source>
        <dbReference type="Proteomes" id="UP001380601"/>
    </source>
</evidence>
<dbReference type="Proteomes" id="UP001380601">
    <property type="component" value="Unassembled WGS sequence"/>
</dbReference>
<feature type="domain" description="LD-carboxypeptidase N-terminal" evidence="3">
    <location>
        <begin position="16"/>
        <end position="137"/>
    </location>
</feature>
<dbReference type="PANTHER" id="PTHR30237">
    <property type="entry name" value="MURAMOYLTETRAPEPTIDE CARBOXYPEPTIDASE"/>
    <property type="match status" value="1"/>
</dbReference>
<proteinExistence type="inferred from homology"/>
<dbReference type="SUPFAM" id="SSF52317">
    <property type="entry name" value="Class I glutamine amidotransferase-like"/>
    <property type="match status" value="1"/>
</dbReference>
<comment type="caution">
    <text evidence="5">The sequence shown here is derived from an EMBL/GenBank/DDBJ whole genome shotgun (WGS) entry which is preliminary data.</text>
</comment>
<dbReference type="SUPFAM" id="SSF141986">
    <property type="entry name" value="LD-carboxypeptidase A C-terminal domain-like"/>
    <property type="match status" value="1"/>
</dbReference>
<evidence type="ECO:0000259" key="4">
    <source>
        <dbReference type="Pfam" id="PF17676"/>
    </source>
</evidence>
<organism evidence="5 6">
    <name type="scientific">Staphylococcus debuckii</name>
    <dbReference type="NCBI Taxonomy" id="2044912"/>
    <lineage>
        <taxon>Bacteria</taxon>
        <taxon>Bacillati</taxon>
        <taxon>Bacillota</taxon>
        <taxon>Bacilli</taxon>
        <taxon>Bacillales</taxon>
        <taxon>Staphylococcaceae</taxon>
        <taxon>Staphylococcus</taxon>
    </lineage>
</organism>
<protein>
    <submittedName>
        <fullName evidence="5">S66 peptidase family protein</fullName>
    </submittedName>
</protein>
<accession>A0ABU9F0L0</accession>
<feature type="domain" description="LD-carboxypeptidase C-terminal" evidence="4">
    <location>
        <begin position="211"/>
        <end position="330"/>
    </location>
</feature>
<dbReference type="Gene3D" id="3.50.30.60">
    <property type="entry name" value="LD-carboxypeptidase A C-terminal domain-like"/>
    <property type="match status" value="1"/>
</dbReference>
<dbReference type="RefSeq" id="WP_341612372.1">
    <property type="nucleotide sequence ID" value="NZ_JBBWSC010000015.1"/>
</dbReference>
<dbReference type="Pfam" id="PF17676">
    <property type="entry name" value="Peptidase_S66C"/>
    <property type="match status" value="1"/>
</dbReference>
<dbReference type="EMBL" id="JBBWSC010000015">
    <property type="protein sequence ID" value="MEL0539239.1"/>
    <property type="molecule type" value="Genomic_DNA"/>
</dbReference>
<keyword evidence="2" id="KW-0378">Hydrolase</keyword>
<keyword evidence="6" id="KW-1185">Reference proteome</keyword>
<dbReference type="InterPro" id="IPR027478">
    <property type="entry name" value="LdcA_N"/>
</dbReference>
<dbReference type="CDD" id="cd07062">
    <property type="entry name" value="Peptidase_S66_mccF_like"/>
    <property type="match status" value="1"/>
</dbReference>
<evidence type="ECO:0000256" key="2">
    <source>
        <dbReference type="ARBA" id="ARBA00022801"/>
    </source>
</evidence>